<keyword evidence="2 3" id="KW-0732">Signal</keyword>
<organism evidence="4 5">
    <name type="scientific">Hymenobacter bucti</name>
    <dbReference type="NCBI Taxonomy" id="1844114"/>
    <lineage>
        <taxon>Bacteria</taxon>
        <taxon>Pseudomonadati</taxon>
        <taxon>Bacteroidota</taxon>
        <taxon>Cytophagia</taxon>
        <taxon>Cytophagales</taxon>
        <taxon>Hymenobacteraceae</taxon>
        <taxon>Hymenobacter</taxon>
    </lineage>
</organism>
<evidence type="ECO:0000313" key="4">
    <source>
        <dbReference type="EMBL" id="MFD1871522.1"/>
    </source>
</evidence>
<keyword evidence="5" id="KW-1185">Reference proteome</keyword>
<evidence type="ECO:0000313" key="5">
    <source>
        <dbReference type="Proteomes" id="UP001597197"/>
    </source>
</evidence>
<dbReference type="Pfam" id="PF07012">
    <property type="entry name" value="Curlin_rpt"/>
    <property type="match status" value="1"/>
</dbReference>
<dbReference type="RefSeq" id="WP_382311839.1">
    <property type="nucleotide sequence ID" value="NZ_JBHUFD010000001.1"/>
</dbReference>
<name>A0ABW4QPP6_9BACT</name>
<proteinExistence type="inferred from homology"/>
<dbReference type="EMBL" id="JBHUFD010000001">
    <property type="protein sequence ID" value="MFD1871522.1"/>
    <property type="molecule type" value="Genomic_DNA"/>
</dbReference>
<dbReference type="InterPro" id="IPR009742">
    <property type="entry name" value="Curlin_rpt"/>
</dbReference>
<evidence type="ECO:0000256" key="2">
    <source>
        <dbReference type="ARBA" id="ARBA00022729"/>
    </source>
</evidence>
<reference evidence="5" key="1">
    <citation type="journal article" date="2019" name="Int. J. Syst. Evol. Microbiol.">
        <title>The Global Catalogue of Microorganisms (GCM) 10K type strain sequencing project: providing services to taxonomists for standard genome sequencing and annotation.</title>
        <authorList>
            <consortium name="The Broad Institute Genomics Platform"/>
            <consortium name="The Broad Institute Genome Sequencing Center for Infectious Disease"/>
            <person name="Wu L."/>
            <person name="Ma J."/>
        </authorList>
    </citation>
    <scope>NUCLEOTIDE SEQUENCE [LARGE SCALE GENOMIC DNA]</scope>
    <source>
        <strain evidence="5">CGMCC 1.15795</strain>
    </source>
</reference>
<evidence type="ECO:0008006" key="6">
    <source>
        <dbReference type="Google" id="ProtNLM"/>
    </source>
</evidence>
<accession>A0ABW4QPP6</accession>
<comment type="similarity">
    <text evidence="1">Belongs to the CsgA/CsgB family.</text>
</comment>
<feature type="chain" id="PRO_5047187422" description="Curlin" evidence="3">
    <location>
        <begin position="22"/>
        <end position="214"/>
    </location>
</feature>
<comment type="caution">
    <text evidence="4">The sequence shown here is derived from an EMBL/GenBank/DDBJ whole genome shotgun (WGS) entry which is preliminary data.</text>
</comment>
<gene>
    <name evidence="4" type="ORF">ACFSDX_03740</name>
</gene>
<evidence type="ECO:0000256" key="3">
    <source>
        <dbReference type="SAM" id="SignalP"/>
    </source>
</evidence>
<sequence length="214" mass="22154">MKLRFACAFVGALVCGTAAQAQQRAPGEMATAGQRLAEDLGLERLPNSTAVSLQNTATLLQEGSGNAARIDQQSLAAPGNQAYVLQVGAANALGLVQAGGGNSATVVQNGTDNRADLTQQGQGNSSALTQQGAQNRLTGLVAGDGTKLTIRQEGNNNQVDSELRQNRQAYTINQYGSGNVLKQVESGVQATPGYTVEMRGTGINLTIEQGKIKP</sequence>
<feature type="signal peptide" evidence="3">
    <location>
        <begin position="1"/>
        <end position="21"/>
    </location>
</feature>
<evidence type="ECO:0000256" key="1">
    <source>
        <dbReference type="ARBA" id="ARBA00009766"/>
    </source>
</evidence>
<dbReference type="Proteomes" id="UP001597197">
    <property type="component" value="Unassembled WGS sequence"/>
</dbReference>
<protein>
    <recommendedName>
        <fullName evidence="6">Curlin</fullName>
    </recommendedName>
</protein>